<dbReference type="EMBL" id="AGWJ02000022">
    <property type="protein sequence ID" value="EHO79460.1"/>
    <property type="molecule type" value="Genomic_DNA"/>
</dbReference>
<dbReference type="PATRIC" id="fig|457404.5.peg.2434"/>
<proteinExistence type="predicted"/>
<evidence type="ECO:0000313" key="2">
    <source>
        <dbReference type="Proteomes" id="UP000003233"/>
    </source>
</evidence>
<dbReference type="RefSeq" id="WP_008698504.1">
    <property type="nucleotide sequence ID" value="NZ_KE161009.1"/>
</dbReference>
<evidence type="ECO:0008006" key="3">
    <source>
        <dbReference type="Google" id="ProtNLM"/>
    </source>
</evidence>
<reference evidence="1 2" key="1">
    <citation type="submission" date="2012-07" db="EMBL/GenBank/DDBJ databases">
        <title>The Genome Sequence of Fusobacterium ulcerans 12_1B.</title>
        <authorList>
            <consortium name="The Broad Institute Genome Sequencing Platform"/>
            <person name="Earl A."/>
            <person name="Ward D."/>
            <person name="Feldgarden M."/>
            <person name="Gevers D."/>
            <person name="Strauss J."/>
            <person name="Ambrose C.E."/>
            <person name="Allen-Vercoe E."/>
            <person name="Walker B."/>
            <person name="Young S.K."/>
            <person name="Zeng Q."/>
            <person name="Gargeya S."/>
            <person name="Fitzgerald M."/>
            <person name="Haas B."/>
            <person name="Abouelleil A."/>
            <person name="Alvarado L."/>
            <person name="Arachchi H.M."/>
            <person name="Berlin A.M."/>
            <person name="Chapman S.B."/>
            <person name="Goldberg J."/>
            <person name="Griggs A."/>
            <person name="Gujja S."/>
            <person name="Hansen M."/>
            <person name="Howarth C."/>
            <person name="Imamovic A."/>
            <person name="Larimer J."/>
            <person name="McCowen C."/>
            <person name="Montmayeur A."/>
            <person name="Murphy C."/>
            <person name="Neiman D."/>
            <person name="Pearson M."/>
            <person name="Priest M."/>
            <person name="Roberts A."/>
            <person name="Saif S."/>
            <person name="Shea T."/>
            <person name="Sisk P."/>
            <person name="Sykes S."/>
            <person name="Wortman J."/>
            <person name="Nusbaum C."/>
            <person name="Birren B."/>
        </authorList>
    </citation>
    <scope>NUCLEOTIDE SEQUENCE [LARGE SCALE GENOMIC DNA]</scope>
    <source>
        <strain evidence="1 2">12_1B</strain>
    </source>
</reference>
<comment type="caution">
    <text evidence="1">The sequence shown here is derived from an EMBL/GenBank/DDBJ whole genome shotgun (WGS) entry which is preliminary data.</text>
</comment>
<dbReference type="HOGENOM" id="CLU_164696_2_0_0"/>
<evidence type="ECO:0000313" key="1">
    <source>
        <dbReference type="EMBL" id="EHO79460.1"/>
    </source>
</evidence>
<protein>
    <recommendedName>
        <fullName evidence="3">Phage head-tail adaptor</fullName>
    </recommendedName>
</protein>
<organism evidence="1 2">
    <name type="scientific">Fusobacterium ulcerans 12-1B</name>
    <dbReference type="NCBI Taxonomy" id="457404"/>
    <lineage>
        <taxon>Bacteria</taxon>
        <taxon>Fusobacteriati</taxon>
        <taxon>Fusobacteriota</taxon>
        <taxon>Fusobacteriia</taxon>
        <taxon>Fusobacteriales</taxon>
        <taxon>Fusobacteriaceae</taxon>
        <taxon>Fusobacterium</taxon>
    </lineage>
</organism>
<keyword evidence="2" id="KW-1185">Reference proteome</keyword>
<gene>
    <name evidence="1" type="ORF">HMPREF0402_02722</name>
</gene>
<accession>H1PWC9</accession>
<dbReference type="BioCyc" id="FSP457404-HMP:GTSQ-2748-MONOMER"/>
<dbReference type="AlphaFoldDB" id="H1PWC9"/>
<sequence length="104" mass="12023">MSPFKEMLREDLNTFINIDEMGEKVVINKKEYIGILEHPDRDFKEEYEGISEGISLIIYLKENPGISKKRTGKSLDVNGKVYTVNDSYEEEGLYVIKLSERIGM</sequence>
<name>H1PWC9_9FUSO</name>
<dbReference type="Proteomes" id="UP000003233">
    <property type="component" value="Unassembled WGS sequence"/>
</dbReference>